<evidence type="ECO:0000256" key="1">
    <source>
        <dbReference type="ARBA" id="ARBA00006484"/>
    </source>
</evidence>
<keyword evidence="2" id="KW-0521">NADP</keyword>
<evidence type="ECO:0000256" key="4">
    <source>
        <dbReference type="RuleBase" id="RU000363"/>
    </source>
</evidence>
<dbReference type="Pfam" id="PF00106">
    <property type="entry name" value="adh_short"/>
    <property type="match status" value="1"/>
</dbReference>
<dbReference type="InterPro" id="IPR020904">
    <property type="entry name" value="Sc_DH/Rdtase_CS"/>
</dbReference>
<keyword evidence="6" id="KW-1185">Reference proteome</keyword>
<evidence type="ECO:0008006" key="7">
    <source>
        <dbReference type="Google" id="ProtNLM"/>
    </source>
</evidence>
<comment type="similarity">
    <text evidence="1 4">Belongs to the short-chain dehydrogenases/reductases (SDR) family.</text>
</comment>
<dbReference type="Gene3D" id="3.40.50.720">
    <property type="entry name" value="NAD(P)-binding Rossmann-like Domain"/>
    <property type="match status" value="1"/>
</dbReference>
<evidence type="ECO:0000256" key="2">
    <source>
        <dbReference type="ARBA" id="ARBA00022857"/>
    </source>
</evidence>
<dbReference type="PANTHER" id="PTHR42760">
    <property type="entry name" value="SHORT-CHAIN DEHYDROGENASES/REDUCTASES FAMILY MEMBER"/>
    <property type="match status" value="1"/>
</dbReference>
<dbReference type="EMBL" id="JAKJXO020000010">
    <property type="protein sequence ID" value="KAL1599476.1"/>
    <property type="molecule type" value="Genomic_DNA"/>
</dbReference>
<dbReference type="PRINTS" id="PR00081">
    <property type="entry name" value="GDHRDH"/>
</dbReference>
<sequence length="254" mass="26731">MPNPHVLITGGSRGIGLSIAHLFALNSYRCTLLSRSEAPLKAAVASLNAQHPLPSTPHAYIAGDISSHTFWSTSGIGTHLPAKEKESKLDMLINCAGITQQSLFVATEADAMQKIVDTNLTSMMVGTRFLLRNRYFGAAGREGGDRSIVNVASLLGTHGGHGAVAYAASKAGVLGFTRALASELGRQKIRVNAVVPGYVETDMTGDLDHASLSQRIPLGRLGKPEEIASAALFLAQNEYAHNCVINLDGGLSAV</sequence>
<comment type="caution">
    <text evidence="5">The sequence shown here is derived from an EMBL/GenBank/DDBJ whole genome shotgun (WGS) entry which is preliminary data.</text>
</comment>
<reference evidence="5 6" key="1">
    <citation type="submission" date="2024-02" db="EMBL/GenBank/DDBJ databases">
        <title>De novo assembly and annotation of 12 fungi associated with fruit tree decline syndrome in Ontario, Canada.</title>
        <authorList>
            <person name="Sulman M."/>
            <person name="Ellouze W."/>
            <person name="Ilyukhin E."/>
        </authorList>
    </citation>
    <scope>NUCLEOTIDE SEQUENCE [LARGE SCALE GENOMIC DNA]</scope>
    <source>
        <strain evidence="5 6">M42-189</strain>
    </source>
</reference>
<dbReference type="InterPro" id="IPR036291">
    <property type="entry name" value="NAD(P)-bd_dom_sf"/>
</dbReference>
<organism evidence="5 6">
    <name type="scientific">Paraconiothyrium brasiliense</name>
    <dbReference type="NCBI Taxonomy" id="300254"/>
    <lineage>
        <taxon>Eukaryota</taxon>
        <taxon>Fungi</taxon>
        <taxon>Dikarya</taxon>
        <taxon>Ascomycota</taxon>
        <taxon>Pezizomycotina</taxon>
        <taxon>Dothideomycetes</taxon>
        <taxon>Pleosporomycetidae</taxon>
        <taxon>Pleosporales</taxon>
        <taxon>Massarineae</taxon>
        <taxon>Didymosphaeriaceae</taxon>
        <taxon>Paraconiothyrium</taxon>
    </lineage>
</organism>
<dbReference type="PROSITE" id="PS00061">
    <property type="entry name" value="ADH_SHORT"/>
    <property type="match status" value="1"/>
</dbReference>
<evidence type="ECO:0000313" key="6">
    <source>
        <dbReference type="Proteomes" id="UP001521785"/>
    </source>
</evidence>
<dbReference type="PANTHER" id="PTHR42760:SF133">
    <property type="entry name" value="3-OXOACYL-[ACYL-CARRIER-PROTEIN] REDUCTASE"/>
    <property type="match status" value="1"/>
</dbReference>
<accession>A0ABR3R4Y8</accession>
<dbReference type="PRINTS" id="PR00080">
    <property type="entry name" value="SDRFAMILY"/>
</dbReference>
<gene>
    <name evidence="5" type="ORF">SLS60_007279</name>
</gene>
<proteinExistence type="inferred from homology"/>
<evidence type="ECO:0000313" key="5">
    <source>
        <dbReference type="EMBL" id="KAL1599476.1"/>
    </source>
</evidence>
<dbReference type="InterPro" id="IPR002347">
    <property type="entry name" value="SDR_fam"/>
</dbReference>
<protein>
    <recommendedName>
        <fullName evidence="7">NAD(P)-binding protein</fullName>
    </recommendedName>
</protein>
<dbReference type="SUPFAM" id="SSF51735">
    <property type="entry name" value="NAD(P)-binding Rossmann-fold domains"/>
    <property type="match status" value="1"/>
</dbReference>
<dbReference type="Proteomes" id="UP001521785">
    <property type="component" value="Unassembled WGS sequence"/>
</dbReference>
<name>A0ABR3R4Y8_9PLEO</name>
<evidence type="ECO:0000256" key="3">
    <source>
        <dbReference type="ARBA" id="ARBA00023002"/>
    </source>
</evidence>
<keyword evidence="3" id="KW-0560">Oxidoreductase</keyword>